<dbReference type="RefSeq" id="WP_216814509.1">
    <property type="nucleotide sequence ID" value="NZ_CP192271.1"/>
</dbReference>
<accession>A0ABD4XLE0</accession>
<organism evidence="1 2">
    <name type="scientific">Weissella paramesenteroides</name>
    <name type="common">Leuconostoc paramesenteroides</name>
    <dbReference type="NCBI Taxonomy" id="1249"/>
    <lineage>
        <taxon>Bacteria</taxon>
        <taxon>Bacillati</taxon>
        <taxon>Bacillota</taxon>
        <taxon>Bacilli</taxon>
        <taxon>Lactobacillales</taxon>
        <taxon>Lactobacillaceae</taxon>
        <taxon>Weissella</taxon>
    </lineage>
</organism>
<evidence type="ECO:0000313" key="2">
    <source>
        <dbReference type="Proteomes" id="UP001215461"/>
    </source>
</evidence>
<evidence type="ECO:0008006" key="3">
    <source>
        <dbReference type="Google" id="ProtNLM"/>
    </source>
</evidence>
<sequence>MTDLISLKEYAELHSVTADTVRQKVLCGGFKTAKKIGRNWTIDKAEPYVDLRKKETKKE</sequence>
<dbReference type="Proteomes" id="UP001215461">
    <property type="component" value="Unassembled WGS sequence"/>
</dbReference>
<evidence type="ECO:0000313" key="1">
    <source>
        <dbReference type="EMBL" id="MDF8372045.1"/>
    </source>
</evidence>
<reference evidence="1 2" key="1">
    <citation type="submission" date="2020-03" db="EMBL/GenBank/DDBJ databases">
        <title>Comparative genomics of Weissella paramesenteroides.</title>
        <authorList>
            <person name="Kant R."/>
            <person name="Takala T."/>
            <person name="Saris P."/>
        </authorList>
    </citation>
    <scope>NUCLEOTIDE SEQUENCE [LARGE SCALE GENOMIC DNA]</scope>
    <source>
        <strain evidence="1 2">SJ27-4</strain>
    </source>
</reference>
<gene>
    <name evidence="1" type="ORF">G9403_10520</name>
</gene>
<proteinExistence type="predicted"/>
<dbReference type="EMBL" id="JAANXN010000021">
    <property type="protein sequence ID" value="MDF8372045.1"/>
    <property type="molecule type" value="Genomic_DNA"/>
</dbReference>
<name>A0ABD4XLE0_WEIPA</name>
<dbReference type="AlphaFoldDB" id="A0ABD4XLE0"/>
<comment type="caution">
    <text evidence="1">The sequence shown here is derived from an EMBL/GenBank/DDBJ whole genome shotgun (WGS) entry which is preliminary data.</text>
</comment>
<protein>
    <recommendedName>
        <fullName evidence="3">DNA-binding protein</fullName>
    </recommendedName>
</protein>